<comment type="caution">
    <text evidence="1">The sequence shown here is derived from an EMBL/GenBank/DDBJ whole genome shotgun (WGS) entry which is preliminary data.</text>
</comment>
<dbReference type="AlphaFoldDB" id="A0A7W7KEM7"/>
<sequence>MSVGAQLTTLTHKLNSTCQEGGVNGMDSPHLSQLRAVEKVFGPLFETIAESGGKFVATMTGEHLGFIVTLLRDATFALEKLVQMNQQSLKTAQKAEEVLNTLYQPDGEDDDSYSVGEMLRHGMEDELCETASRNMRKRGVLHEFFSESICRVLMDACGPSTLQYAVVGDLNNLLLKNGRLNAKSTAAPAPVRESPKVLIGQFGKSQAICSKPKTLI</sequence>
<proteinExistence type="predicted"/>
<organism evidence="1 2">
    <name type="scientific">Pseudomonas nitroreducens</name>
    <dbReference type="NCBI Taxonomy" id="46680"/>
    <lineage>
        <taxon>Bacteria</taxon>
        <taxon>Pseudomonadati</taxon>
        <taxon>Pseudomonadota</taxon>
        <taxon>Gammaproteobacteria</taxon>
        <taxon>Pseudomonadales</taxon>
        <taxon>Pseudomonadaceae</taxon>
        <taxon>Pseudomonas</taxon>
    </lineage>
</organism>
<dbReference type="EMBL" id="JACHLI010000001">
    <property type="protein sequence ID" value="MBB4861432.1"/>
    <property type="molecule type" value="Genomic_DNA"/>
</dbReference>
<dbReference type="RefSeq" id="WP_184585699.1">
    <property type="nucleotide sequence ID" value="NZ_JACHLI010000001.1"/>
</dbReference>
<reference evidence="1 2" key="1">
    <citation type="submission" date="2020-08" db="EMBL/GenBank/DDBJ databases">
        <title>Functional genomics of gut bacteria from endangered species of beetles.</title>
        <authorList>
            <person name="Carlos-Shanley C."/>
        </authorList>
    </citation>
    <scope>NUCLEOTIDE SEQUENCE [LARGE SCALE GENOMIC DNA]</scope>
    <source>
        <strain evidence="1 2">S00179</strain>
    </source>
</reference>
<dbReference type="Proteomes" id="UP000566995">
    <property type="component" value="Unassembled WGS sequence"/>
</dbReference>
<name>A0A7W7KEM7_PSENT</name>
<protein>
    <submittedName>
        <fullName evidence="1">Uncharacterized protein</fullName>
    </submittedName>
</protein>
<gene>
    <name evidence="1" type="ORF">HNP46_000243</name>
</gene>
<evidence type="ECO:0000313" key="2">
    <source>
        <dbReference type="Proteomes" id="UP000566995"/>
    </source>
</evidence>
<evidence type="ECO:0000313" key="1">
    <source>
        <dbReference type="EMBL" id="MBB4861432.1"/>
    </source>
</evidence>
<accession>A0A7W7KEM7</accession>